<sequence>MISVRYHIVSIAAVFLALAVGVVLGSSSLSARLLESVGNEKEQLQQRAEELGAHNERLRAQVATADHFDSSIAPMAVRGQLDGRSVVLISSADVPDGERESVAEVLRDSGAELTGQVRLGESLSDPERAASLEGVITQLLPAGVQLPTAADPGTQAGGLIGPLALLKQDGQSQVDDQARAAAFAGLAEGGFATASPGLRPAQLAVVLTGGQQRGEQAGDRAAILARFATQVDAAGQGAVLAGTSGSATGSGAVGVARADPAISSSLSTVDNAGSGAGRVAVVLAAREQAEHRAGHYGTASSAQGPVPNTPRD</sequence>
<name>A0ABW2LM75_9PSEU</name>
<proteinExistence type="predicted"/>
<dbReference type="EMBL" id="JBHTCJ010000010">
    <property type="protein sequence ID" value="MFC7343619.1"/>
    <property type="molecule type" value="Genomic_DNA"/>
</dbReference>
<evidence type="ECO:0000313" key="3">
    <source>
        <dbReference type="EMBL" id="MFC7343619.1"/>
    </source>
</evidence>
<dbReference type="RefSeq" id="WP_380670679.1">
    <property type="nucleotide sequence ID" value="NZ_JBHTCJ010000010.1"/>
</dbReference>
<evidence type="ECO:0000256" key="2">
    <source>
        <dbReference type="SAM" id="MobiDB-lite"/>
    </source>
</evidence>
<evidence type="ECO:0000256" key="1">
    <source>
        <dbReference type="SAM" id="Coils"/>
    </source>
</evidence>
<organism evidence="3 4">
    <name type="scientific">Saccharopolyspora griseoalba</name>
    <dbReference type="NCBI Taxonomy" id="1431848"/>
    <lineage>
        <taxon>Bacteria</taxon>
        <taxon>Bacillati</taxon>
        <taxon>Actinomycetota</taxon>
        <taxon>Actinomycetes</taxon>
        <taxon>Pseudonocardiales</taxon>
        <taxon>Pseudonocardiaceae</taxon>
        <taxon>Saccharopolyspora</taxon>
    </lineage>
</organism>
<dbReference type="Pfam" id="PF11382">
    <property type="entry name" value="MctB"/>
    <property type="match status" value="1"/>
</dbReference>
<protein>
    <submittedName>
        <fullName evidence="3">Copper transporter</fullName>
    </submittedName>
</protein>
<keyword evidence="1" id="KW-0175">Coiled coil</keyword>
<dbReference type="Proteomes" id="UP001596504">
    <property type="component" value="Unassembled WGS sequence"/>
</dbReference>
<gene>
    <name evidence="3" type="ORF">ACFQRI_19625</name>
</gene>
<feature type="region of interest" description="Disordered" evidence="2">
    <location>
        <begin position="290"/>
        <end position="312"/>
    </location>
</feature>
<feature type="coiled-coil region" evidence="1">
    <location>
        <begin position="34"/>
        <end position="61"/>
    </location>
</feature>
<keyword evidence="4" id="KW-1185">Reference proteome</keyword>
<reference evidence="4" key="1">
    <citation type="journal article" date="2019" name="Int. J. Syst. Evol. Microbiol.">
        <title>The Global Catalogue of Microorganisms (GCM) 10K type strain sequencing project: providing services to taxonomists for standard genome sequencing and annotation.</title>
        <authorList>
            <consortium name="The Broad Institute Genomics Platform"/>
            <consortium name="The Broad Institute Genome Sequencing Center for Infectious Disease"/>
            <person name="Wu L."/>
            <person name="Ma J."/>
        </authorList>
    </citation>
    <scope>NUCLEOTIDE SEQUENCE [LARGE SCALE GENOMIC DNA]</scope>
    <source>
        <strain evidence="4">WLHS5</strain>
    </source>
</reference>
<accession>A0ABW2LM75</accession>
<dbReference type="InterPro" id="IPR021522">
    <property type="entry name" value="MctB"/>
</dbReference>
<evidence type="ECO:0000313" key="4">
    <source>
        <dbReference type="Proteomes" id="UP001596504"/>
    </source>
</evidence>
<comment type="caution">
    <text evidence="3">The sequence shown here is derived from an EMBL/GenBank/DDBJ whole genome shotgun (WGS) entry which is preliminary data.</text>
</comment>